<comment type="caution">
    <text evidence="1">The sequence shown here is derived from an EMBL/GenBank/DDBJ whole genome shotgun (WGS) entry which is preliminary data.</text>
</comment>
<organism evidence="1 2">
    <name type="scientific">Citrobacter meridianamericanus</name>
    <dbReference type="NCBI Taxonomy" id="2894201"/>
    <lineage>
        <taxon>Bacteria</taxon>
        <taxon>Pseudomonadati</taxon>
        <taxon>Pseudomonadota</taxon>
        <taxon>Gammaproteobacteria</taxon>
        <taxon>Enterobacterales</taxon>
        <taxon>Enterobacteriaceae</taxon>
        <taxon>Citrobacter</taxon>
    </lineage>
</organism>
<accession>A0ABT1B7L7</accession>
<dbReference type="RefSeq" id="WP_210905021.1">
    <property type="nucleotide sequence ID" value="NZ_CP101036.1"/>
</dbReference>
<name>A0ABT1B7L7_9ENTR</name>
<proteinExistence type="predicted"/>
<dbReference type="InterPro" id="IPR007729">
    <property type="entry name" value="DGOK"/>
</dbReference>
<dbReference type="Pfam" id="PF05035">
    <property type="entry name" value="DGOK"/>
    <property type="match status" value="1"/>
</dbReference>
<dbReference type="Proteomes" id="UP001139290">
    <property type="component" value="Unassembled WGS sequence"/>
</dbReference>
<dbReference type="Gene3D" id="3.30.420.300">
    <property type="entry name" value="2-keto-3-deoxy-galactonokinase, substrate binding domain"/>
    <property type="match status" value="1"/>
</dbReference>
<dbReference type="EMBL" id="JAJJVQ010000003">
    <property type="protein sequence ID" value="MCO5781884.1"/>
    <property type="molecule type" value="Genomic_DNA"/>
</dbReference>
<reference evidence="1" key="1">
    <citation type="submission" date="2021-11" db="EMBL/GenBank/DDBJ databases">
        <title>Citrobacter meridianamericanus sp. nov. isolated from soil.</title>
        <authorList>
            <person name="Furlan J.P.R."/>
            <person name="Stehling E.G."/>
        </authorList>
    </citation>
    <scope>NUCLEOTIDE SEQUENCE</scope>
    <source>
        <strain evidence="1">BR102</strain>
    </source>
</reference>
<protein>
    <submittedName>
        <fullName evidence="1">2-dehydro-3-deoxygalactonokinase</fullName>
    </submittedName>
</protein>
<dbReference type="Gene3D" id="3.30.420.310">
    <property type="entry name" value="2-keto-3-deoxy-galactonokinase, C-terminal domain"/>
    <property type="match status" value="1"/>
</dbReference>
<dbReference type="InterPro" id="IPR042258">
    <property type="entry name" value="DGOK_N"/>
</dbReference>
<evidence type="ECO:0000313" key="2">
    <source>
        <dbReference type="Proteomes" id="UP001139290"/>
    </source>
</evidence>
<keyword evidence="2" id="KW-1185">Reference proteome</keyword>
<dbReference type="InterPro" id="IPR042257">
    <property type="entry name" value="DGOK_C"/>
</dbReference>
<dbReference type="CDD" id="cd24012">
    <property type="entry name" value="ASKHA_NBD_KDGal-kinase"/>
    <property type="match status" value="1"/>
</dbReference>
<evidence type="ECO:0000313" key="1">
    <source>
        <dbReference type="EMBL" id="MCO5781884.1"/>
    </source>
</evidence>
<gene>
    <name evidence="1" type="ORF">LOD26_11185</name>
</gene>
<sequence>MSGEWIAIDWGTSNFRAWLMAGNDVLDKRSASCGLLHVEPGRFDSTLKMLLGEWVESGSPMIAMAGMVGSQQGWYEVDYCPLPASTDSLLTHSKKFTTSWGSEAWIVPGIRKAPNGDIPDVMRGEEVQLFGLSLLEGIVDFRAILPGTHSKHARMKKREIVDFSTYMTGELFHVLITHSLLGRALPDAVVDDSAFLRGVAASRRNAALSQLLFSARTLRLSGEIPPESVSDYLSGLLIGMEFCTDNTGLVWLVGSTALTRRYQLAANAFGIQTRCIDGDRCFIAGMQSLQQQLAEKQNGQL</sequence>